<keyword evidence="3" id="KW-0238">DNA-binding</keyword>
<protein>
    <submittedName>
        <fullName evidence="6">LysR family transcriptional regulator</fullName>
    </submittedName>
</protein>
<sequence length="290" mass="31523">MNSGLTTAELSALRTFLAVYRWGAVGKAAEALHLSQPAVSHHVKALEQVTGRPLFERSGRGIAPTAAGHALAAEVSEHVDAIERAMHSLRPTVATETGIVFLGGPIELLTGIVPRLAPLLDTGLRIRCRHGLADDLLDGLIADQLDIAVLTRIEGAPQKKLRLVQWQEEEFVLIGRRGEAPYDPATDTRRFIGYGEEMPMTRRYFRTCWGIPAPAPALTVPNLRAVVDAVKAGAGLAVVPTYLFGQEIADGTLDIVHTPPKPVLNSIYLATRRGREHEPRVRMVLSHLVT</sequence>
<evidence type="ECO:0000313" key="6">
    <source>
        <dbReference type="EMBL" id="MCE7004363.1"/>
    </source>
</evidence>
<name>A0ABS8ZBF7_9PSEU</name>
<dbReference type="Gene3D" id="1.10.10.10">
    <property type="entry name" value="Winged helix-like DNA-binding domain superfamily/Winged helix DNA-binding domain"/>
    <property type="match status" value="1"/>
</dbReference>
<evidence type="ECO:0000256" key="2">
    <source>
        <dbReference type="ARBA" id="ARBA00023015"/>
    </source>
</evidence>
<evidence type="ECO:0000313" key="7">
    <source>
        <dbReference type="Proteomes" id="UP001521150"/>
    </source>
</evidence>
<evidence type="ECO:0000256" key="3">
    <source>
        <dbReference type="ARBA" id="ARBA00023125"/>
    </source>
</evidence>
<keyword evidence="2" id="KW-0805">Transcription regulation</keyword>
<dbReference type="PANTHER" id="PTHR30126">
    <property type="entry name" value="HTH-TYPE TRANSCRIPTIONAL REGULATOR"/>
    <property type="match status" value="1"/>
</dbReference>
<dbReference type="Proteomes" id="UP001521150">
    <property type="component" value="Unassembled WGS sequence"/>
</dbReference>
<dbReference type="Pfam" id="PF03466">
    <property type="entry name" value="LysR_substrate"/>
    <property type="match status" value="1"/>
</dbReference>
<dbReference type="CDD" id="cd05466">
    <property type="entry name" value="PBP2_LTTR_substrate"/>
    <property type="match status" value="1"/>
</dbReference>
<proteinExistence type="inferred from homology"/>
<dbReference type="InterPro" id="IPR036388">
    <property type="entry name" value="WH-like_DNA-bd_sf"/>
</dbReference>
<dbReference type="SUPFAM" id="SSF46785">
    <property type="entry name" value="Winged helix' DNA-binding domain"/>
    <property type="match status" value="1"/>
</dbReference>
<accession>A0ABS8ZBF7</accession>
<dbReference type="PROSITE" id="PS50931">
    <property type="entry name" value="HTH_LYSR"/>
    <property type="match status" value="1"/>
</dbReference>
<comment type="caution">
    <text evidence="6">The sequence shown here is derived from an EMBL/GenBank/DDBJ whole genome shotgun (WGS) entry which is preliminary data.</text>
</comment>
<evidence type="ECO:0000256" key="4">
    <source>
        <dbReference type="ARBA" id="ARBA00023163"/>
    </source>
</evidence>
<dbReference type="SUPFAM" id="SSF53850">
    <property type="entry name" value="Periplasmic binding protein-like II"/>
    <property type="match status" value="1"/>
</dbReference>
<dbReference type="InterPro" id="IPR036390">
    <property type="entry name" value="WH_DNA-bd_sf"/>
</dbReference>
<dbReference type="EMBL" id="JAJVCN010000001">
    <property type="protein sequence ID" value="MCE7004363.1"/>
    <property type="molecule type" value="Genomic_DNA"/>
</dbReference>
<evidence type="ECO:0000256" key="1">
    <source>
        <dbReference type="ARBA" id="ARBA00009437"/>
    </source>
</evidence>
<organism evidence="6 7">
    <name type="scientific">Kibdelosporangium philippinense</name>
    <dbReference type="NCBI Taxonomy" id="211113"/>
    <lineage>
        <taxon>Bacteria</taxon>
        <taxon>Bacillati</taxon>
        <taxon>Actinomycetota</taxon>
        <taxon>Actinomycetes</taxon>
        <taxon>Pseudonocardiales</taxon>
        <taxon>Pseudonocardiaceae</taxon>
        <taxon>Kibdelosporangium</taxon>
    </lineage>
</organism>
<dbReference type="InterPro" id="IPR000847">
    <property type="entry name" value="LysR_HTH_N"/>
</dbReference>
<keyword evidence="7" id="KW-1185">Reference proteome</keyword>
<keyword evidence="4" id="KW-0804">Transcription</keyword>
<dbReference type="RefSeq" id="WP_233725883.1">
    <property type="nucleotide sequence ID" value="NZ_JAJVCN010000001.1"/>
</dbReference>
<dbReference type="InterPro" id="IPR005119">
    <property type="entry name" value="LysR_subst-bd"/>
</dbReference>
<comment type="similarity">
    <text evidence="1">Belongs to the LysR transcriptional regulatory family.</text>
</comment>
<reference evidence="6 7" key="1">
    <citation type="submission" date="2021-12" db="EMBL/GenBank/DDBJ databases">
        <title>Genome sequence of Kibdelosporangium philippinense ATCC 49844.</title>
        <authorList>
            <person name="Fedorov E.A."/>
            <person name="Omeragic M."/>
            <person name="Shalygina K.F."/>
            <person name="Maclea K.S."/>
        </authorList>
    </citation>
    <scope>NUCLEOTIDE SEQUENCE [LARGE SCALE GENOMIC DNA]</scope>
    <source>
        <strain evidence="6 7">ATCC 49844</strain>
    </source>
</reference>
<dbReference type="Pfam" id="PF00126">
    <property type="entry name" value="HTH_1"/>
    <property type="match status" value="1"/>
</dbReference>
<dbReference type="Gene3D" id="3.40.190.10">
    <property type="entry name" value="Periplasmic binding protein-like II"/>
    <property type="match status" value="2"/>
</dbReference>
<evidence type="ECO:0000259" key="5">
    <source>
        <dbReference type="PROSITE" id="PS50931"/>
    </source>
</evidence>
<feature type="domain" description="HTH lysR-type" evidence="5">
    <location>
        <begin position="9"/>
        <end position="65"/>
    </location>
</feature>
<gene>
    <name evidence="6" type="ORF">LWC34_16180</name>
</gene>
<dbReference type="PANTHER" id="PTHR30126:SF39">
    <property type="entry name" value="HTH-TYPE TRANSCRIPTIONAL REGULATOR CYSL"/>
    <property type="match status" value="1"/>
</dbReference>
<dbReference type="PRINTS" id="PR00039">
    <property type="entry name" value="HTHLYSR"/>
</dbReference>